<dbReference type="Proteomes" id="UP001465755">
    <property type="component" value="Unassembled WGS sequence"/>
</dbReference>
<dbReference type="InterPro" id="IPR015915">
    <property type="entry name" value="Kelch-typ_b-propeller"/>
</dbReference>
<dbReference type="Gene3D" id="2.120.10.80">
    <property type="entry name" value="Kelch-type beta propeller"/>
    <property type="match status" value="1"/>
</dbReference>
<accession>A0AAW1PJ38</accession>
<keyword evidence="4" id="KW-0408">Iron</keyword>
<evidence type="ECO:0000313" key="5">
    <source>
        <dbReference type="EMBL" id="KAK9808017.1"/>
    </source>
</evidence>
<keyword evidence="2" id="KW-0880">Kelch repeat</keyword>
<dbReference type="PANTHER" id="PTHR47435:SF4">
    <property type="entry name" value="KELCH REPEAT PROTEIN (AFU_ORTHOLOGUE AFUA_5G12780)"/>
    <property type="match status" value="1"/>
</dbReference>
<evidence type="ECO:0000256" key="3">
    <source>
        <dbReference type="ARBA" id="ARBA00022737"/>
    </source>
</evidence>
<comment type="caution">
    <text evidence="5">The sequence shown here is derived from an EMBL/GenBank/DDBJ whole genome shotgun (WGS) entry which is preliminary data.</text>
</comment>
<dbReference type="EMBL" id="JALJOQ010000028">
    <property type="protein sequence ID" value="KAK9808017.1"/>
    <property type="molecule type" value="Genomic_DNA"/>
</dbReference>
<proteinExistence type="predicted"/>
<dbReference type="GO" id="GO:0005829">
    <property type="term" value="C:cytosol"/>
    <property type="evidence" value="ECO:0007669"/>
    <property type="project" value="TreeGrafter"/>
</dbReference>
<evidence type="ECO:0000256" key="4">
    <source>
        <dbReference type="ARBA" id="ARBA00023004"/>
    </source>
</evidence>
<comment type="cofactor">
    <cofactor evidence="1">
        <name>Fe(2+)</name>
        <dbReference type="ChEBI" id="CHEBI:29033"/>
    </cofactor>
</comment>
<keyword evidence="6" id="KW-1185">Reference proteome</keyword>
<dbReference type="PANTHER" id="PTHR47435">
    <property type="entry name" value="KELCH REPEAT PROTEIN (AFU_ORTHOLOGUE AFUA_5G12780)"/>
    <property type="match status" value="1"/>
</dbReference>
<keyword evidence="3" id="KW-0677">Repeat</keyword>
<sequence>MLVFGGRTAVGDGTALNDLHSFSLEQRRWSSISTSGNAPAARSYHAATSVGDDLYIFGGCSTFGRLADLHKLDTTSGKWTELPSSDKIKPRGGAGLTAVGTSLYLVGGFCGHELSDVHIFDTVSRTWTELVLPNSVKLHLSPKEGETGELPARSVFGLAAVKLRRSKPLLCHLPRTAGDLHGMYEVGGSETARDCLLAFGGENCSHRPGARGCW</sequence>
<dbReference type="SUPFAM" id="SSF117281">
    <property type="entry name" value="Kelch motif"/>
    <property type="match status" value="1"/>
</dbReference>
<evidence type="ECO:0000256" key="1">
    <source>
        <dbReference type="ARBA" id="ARBA00001954"/>
    </source>
</evidence>
<dbReference type="Pfam" id="PF24681">
    <property type="entry name" value="Kelch_KLHDC2_KLHL20_DRC7"/>
    <property type="match status" value="1"/>
</dbReference>
<evidence type="ECO:0000256" key="2">
    <source>
        <dbReference type="ARBA" id="ARBA00022441"/>
    </source>
</evidence>
<reference evidence="5 6" key="1">
    <citation type="journal article" date="2024" name="Nat. Commun.">
        <title>Phylogenomics reveals the evolutionary origins of lichenization in chlorophyte algae.</title>
        <authorList>
            <person name="Puginier C."/>
            <person name="Libourel C."/>
            <person name="Otte J."/>
            <person name="Skaloud P."/>
            <person name="Haon M."/>
            <person name="Grisel S."/>
            <person name="Petersen M."/>
            <person name="Berrin J.G."/>
            <person name="Delaux P.M."/>
            <person name="Dal Grande F."/>
            <person name="Keller J."/>
        </authorList>
    </citation>
    <scope>NUCLEOTIDE SEQUENCE [LARGE SCALE GENOMIC DNA]</scope>
    <source>
        <strain evidence="5 6">SAG 2036</strain>
    </source>
</reference>
<dbReference type="GO" id="GO:0019760">
    <property type="term" value="P:glucosinolate metabolic process"/>
    <property type="evidence" value="ECO:0007669"/>
    <property type="project" value="UniProtKB-ARBA"/>
</dbReference>
<organism evidence="5 6">
    <name type="scientific">Symbiochloris irregularis</name>
    <dbReference type="NCBI Taxonomy" id="706552"/>
    <lineage>
        <taxon>Eukaryota</taxon>
        <taxon>Viridiplantae</taxon>
        <taxon>Chlorophyta</taxon>
        <taxon>core chlorophytes</taxon>
        <taxon>Trebouxiophyceae</taxon>
        <taxon>Trebouxiales</taxon>
        <taxon>Trebouxiaceae</taxon>
        <taxon>Symbiochloris</taxon>
    </lineage>
</organism>
<dbReference type="GO" id="GO:0030234">
    <property type="term" value="F:enzyme regulator activity"/>
    <property type="evidence" value="ECO:0007669"/>
    <property type="project" value="TreeGrafter"/>
</dbReference>
<gene>
    <name evidence="5" type="ORF">WJX73_004863</name>
</gene>
<dbReference type="AlphaFoldDB" id="A0AAW1PJ38"/>
<protein>
    <submittedName>
        <fullName evidence="5">Uncharacterized protein</fullName>
    </submittedName>
</protein>
<name>A0AAW1PJ38_9CHLO</name>
<evidence type="ECO:0000313" key="6">
    <source>
        <dbReference type="Proteomes" id="UP001465755"/>
    </source>
</evidence>